<protein>
    <recommendedName>
        <fullName evidence="10">L-threonylcarbamoyladenylate synthase</fullName>
        <ecNumber evidence="3">2.7.7.87</ecNumber>
    </recommendedName>
    <alternativeName>
        <fullName evidence="10">L-threonylcarbamoyladenylate synthase</fullName>
    </alternativeName>
</protein>
<evidence type="ECO:0000313" key="14">
    <source>
        <dbReference type="Proteomes" id="UP000830835"/>
    </source>
</evidence>
<dbReference type="RefSeq" id="WP_244352595.1">
    <property type="nucleotide sequence ID" value="NZ_JAFIRA010000053.1"/>
</dbReference>
<comment type="subcellular location">
    <subcellularLocation>
        <location evidence="1">Cytoplasm</location>
    </subcellularLocation>
</comment>
<evidence type="ECO:0000256" key="7">
    <source>
        <dbReference type="ARBA" id="ARBA00022695"/>
    </source>
</evidence>
<evidence type="ECO:0000256" key="11">
    <source>
        <dbReference type="ARBA" id="ARBA00048366"/>
    </source>
</evidence>
<proteinExistence type="inferred from homology"/>
<dbReference type="InterPro" id="IPR050156">
    <property type="entry name" value="TC-AMP_synthase_SUA5"/>
</dbReference>
<keyword evidence="7" id="KW-0548">Nucleotidyltransferase</keyword>
<dbReference type="EC" id="2.7.7.87" evidence="3"/>
<dbReference type="InterPro" id="IPR006070">
    <property type="entry name" value="Sua5-like_dom"/>
</dbReference>
<evidence type="ECO:0000256" key="8">
    <source>
        <dbReference type="ARBA" id="ARBA00022741"/>
    </source>
</evidence>
<keyword evidence="4" id="KW-0963">Cytoplasm</keyword>
<dbReference type="PIRSF" id="PIRSF004930">
    <property type="entry name" value="Tln_factor_SUA5"/>
    <property type="match status" value="1"/>
</dbReference>
<dbReference type="NCBIfam" id="TIGR00057">
    <property type="entry name" value="L-threonylcarbamoyladenylate synthase"/>
    <property type="match status" value="1"/>
</dbReference>
<dbReference type="InterPro" id="IPR010923">
    <property type="entry name" value="T(6)A37_SUA5"/>
</dbReference>
<keyword evidence="5" id="KW-0808">Transferase</keyword>
<dbReference type="EMBL" id="JAFIRA010000053">
    <property type="protein sequence ID" value="MCJ2544245.1"/>
    <property type="molecule type" value="Genomic_DNA"/>
</dbReference>
<evidence type="ECO:0000256" key="10">
    <source>
        <dbReference type="ARBA" id="ARBA00029774"/>
    </source>
</evidence>
<reference evidence="13" key="1">
    <citation type="submission" date="2021-02" db="EMBL/GenBank/DDBJ databases">
        <title>The CRISPR/cas machinery reduction and long-range gene transfer in the hot spring cyanobacterium Synechococcus.</title>
        <authorList>
            <person name="Dvorak P."/>
            <person name="Jahodarova E."/>
            <person name="Hasler P."/>
            <person name="Poulickova A."/>
        </authorList>
    </citation>
    <scope>NUCLEOTIDE SEQUENCE</scope>
    <source>
        <strain evidence="13">Rupite</strain>
    </source>
</reference>
<evidence type="ECO:0000256" key="2">
    <source>
        <dbReference type="ARBA" id="ARBA00007663"/>
    </source>
</evidence>
<dbReference type="Proteomes" id="UP000830835">
    <property type="component" value="Unassembled WGS sequence"/>
</dbReference>
<dbReference type="PANTHER" id="PTHR17490">
    <property type="entry name" value="SUA5"/>
    <property type="match status" value="1"/>
</dbReference>
<evidence type="ECO:0000313" key="13">
    <source>
        <dbReference type="EMBL" id="MCJ2544245.1"/>
    </source>
</evidence>
<keyword evidence="8" id="KW-0547">Nucleotide-binding</keyword>
<keyword evidence="6" id="KW-0819">tRNA processing</keyword>
<dbReference type="InterPro" id="IPR017945">
    <property type="entry name" value="DHBP_synth_RibB-like_a/b_dom"/>
</dbReference>
<evidence type="ECO:0000256" key="3">
    <source>
        <dbReference type="ARBA" id="ARBA00012584"/>
    </source>
</evidence>
<evidence type="ECO:0000256" key="5">
    <source>
        <dbReference type="ARBA" id="ARBA00022679"/>
    </source>
</evidence>
<dbReference type="SUPFAM" id="SSF55821">
    <property type="entry name" value="YrdC/RibB"/>
    <property type="match status" value="1"/>
</dbReference>
<comment type="catalytic activity">
    <reaction evidence="11">
        <text>L-threonine + hydrogencarbonate + ATP = L-threonylcarbamoyladenylate + diphosphate + H2O</text>
        <dbReference type="Rhea" id="RHEA:36407"/>
        <dbReference type="ChEBI" id="CHEBI:15377"/>
        <dbReference type="ChEBI" id="CHEBI:17544"/>
        <dbReference type="ChEBI" id="CHEBI:30616"/>
        <dbReference type="ChEBI" id="CHEBI:33019"/>
        <dbReference type="ChEBI" id="CHEBI:57926"/>
        <dbReference type="ChEBI" id="CHEBI:73682"/>
        <dbReference type="EC" id="2.7.7.87"/>
    </reaction>
</comment>
<evidence type="ECO:0000256" key="6">
    <source>
        <dbReference type="ARBA" id="ARBA00022694"/>
    </source>
</evidence>
<evidence type="ECO:0000259" key="12">
    <source>
        <dbReference type="PROSITE" id="PS51163"/>
    </source>
</evidence>
<organism evidence="13 14">
    <name type="scientific">Thermostichus vulcanus str. 'Rupite'</name>
    <dbReference type="NCBI Taxonomy" id="2813851"/>
    <lineage>
        <taxon>Bacteria</taxon>
        <taxon>Bacillati</taxon>
        <taxon>Cyanobacteriota</taxon>
        <taxon>Cyanophyceae</taxon>
        <taxon>Thermostichales</taxon>
        <taxon>Thermostichaceae</taxon>
        <taxon>Thermostichus</taxon>
    </lineage>
</organism>
<keyword evidence="9" id="KW-0067">ATP-binding</keyword>
<feature type="non-terminal residue" evidence="13">
    <location>
        <position position="276"/>
    </location>
</feature>
<gene>
    <name evidence="13" type="ORF">JX360_15255</name>
</gene>
<evidence type="ECO:0000256" key="1">
    <source>
        <dbReference type="ARBA" id="ARBA00004496"/>
    </source>
</evidence>
<dbReference type="InterPro" id="IPR005145">
    <property type="entry name" value="Sua5_C"/>
</dbReference>
<comment type="caution">
    <text evidence="13">The sequence shown here is derived from an EMBL/GenBank/DDBJ whole genome shotgun (WGS) entry which is preliminary data.</text>
</comment>
<sequence>MQTRQTEILSPSPEHLALAAEALRQGQLVAMPTETVYGLAGHGLDGAAVAQIFAVKERPHFNPLILHLAPGIPLETLQGWLLDLSEFTPTAWERLGSLVNTFWPGPLTLVLPKSTGVPDLVSSGLPTVALRVPAHPVAQALLQAVQLPLAAPSANRFGRISPTSAQAVYAELSGRIPYILDGGNCSVGLESTVLKLSPEGIPMLLRPGGIPVETLEAHLGVRIPLAADSAKAAVHFQARESPGQLRSHYAPNKPLLLLPARVSQLQPADWQPIQNQ</sequence>
<dbReference type="Pfam" id="PF03481">
    <property type="entry name" value="Sua5_C"/>
    <property type="match status" value="1"/>
</dbReference>
<dbReference type="Gene3D" id="3.90.870.10">
    <property type="entry name" value="DHBP synthase"/>
    <property type="match status" value="1"/>
</dbReference>
<dbReference type="Pfam" id="PF01300">
    <property type="entry name" value="Sua5_yciO_yrdC"/>
    <property type="match status" value="1"/>
</dbReference>
<name>A0ABT0CEP3_THEVL</name>
<evidence type="ECO:0000256" key="9">
    <source>
        <dbReference type="ARBA" id="ARBA00022840"/>
    </source>
</evidence>
<comment type="similarity">
    <text evidence="2">Belongs to the SUA5 family.</text>
</comment>
<feature type="domain" description="YrdC-like" evidence="12">
    <location>
        <begin position="13"/>
        <end position="210"/>
    </location>
</feature>
<evidence type="ECO:0000256" key="4">
    <source>
        <dbReference type="ARBA" id="ARBA00022490"/>
    </source>
</evidence>
<accession>A0ABT0CEP3</accession>
<keyword evidence="14" id="KW-1185">Reference proteome</keyword>
<dbReference type="PANTHER" id="PTHR17490:SF16">
    <property type="entry name" value="THREONYLCARBAMOYL-AMP SYNTHASE"/>
    <property type="match status" value="1"/>
</dbReference>
<dbReference type="PROSITE" id="PS51163">
    <property type="entry name" value="YRDC"/>
    <property type="match status" value="1"/>
</dbReference>